<dbReference type="InterPro" id="IPR033469">
    <property type="entry name" value="CYTH-like_dom_sf"/>
</dbReference>
<name>A0ABS3RIH4_9ACTN</name>
<evidence type="ECO:0008006" key="3">
    <source>
        <dbReference type="Google" id="ProtNLM"/>
    </source>
</evidence>
<evidence type="ECO:0000313" key="1">
    <source>
        <dbReference type="EMBL" id="MBO2456452.1"/>
    </source>
</evidence>
<dbReference type="Proteomes" id="UP000680206">
    <property type="component" value="Unassembled WGS sequence"/>
</dbReference>
<dbReference type="PANTHER" id="PTHR34932">
    <property type="entry name" value="TRPL TRANSLOCATION DEFECT PROTEIN 14"/>
    <property type="match status" value="1"/>
</dbReference>
<comment type="caution">
    <text evidence="1">The sequence shown here is derived from an EMBL/GenBank/DDBJ whole genome shotgun (WGS) entry which is preliminary data.</text>
</comment>
<protein>
    <recommendedName>
        <fullName evidence="3">CYTH domain-containing protein</fullName>
    </recommendedName>
</protein>
<organism evidence="1 2">
    <name type="scientific">Actinomadura violacea</name>
    <dbReference type="NCBI Taxonomy" id="2819934"/>
    <lineage>
        <taxon>Bacteria</taxon>
        <taxon>Bacillati</taxon>
        <taxon>Actinomycetota</taxon>
        <taxon>Actinomycetes</taxon>
        <taxon>Streptosporangiales</taxon>
        <taxon>Thermomonosporaceae</taxon>
        <taxon>Actinomadura</taxon>
    </lineage>
</organism>
<dbReference type="PANTHER" id="PTHR34932:SF1">
    <property type="entry name" value="TRPL TRANSLOCATION DEFECT PROTEIN 14"/>
    <property type="match status" value="1"/>
</dbReference>
<dbReference type="SUPFAM" id="SSF55154">
    <property type="entry name" value="CYTH-like phosphatases"/>
    <property type="match status" value="1"/>
</dbReference>
<sequence length="169" mass="19363">MSERRGLMPIEIERKFLLGETPDWSHPVLAGADVIEYEQVYLRVAGGEQVRIRRGVRDGRADHRLARLRRLSDGVREVEESALDAAEYARLRADRDPRREVVAKVRRCFRWDGLLFELDDIRRPAARACHLLELQVASLEEPYTLPDFLVIDREVTTEPAFSNAAIALG</sequence>
<dbReference type="InterPro" id="IPR053227">
    <property type="entry name" value="TRPL-trafficking_regulator"/>
</dbReference>
<reference evidence="1 2" key="1">
    <citation type="submission" date="2021-03" db="EMBL/GenBank/DDBJ databases">
        <title>Actinomadura violae sp. nov., isolated from lichen in Thailand.</title>
        <authorList>
            <person name="Kanchanasin P."/>
            <person name="Saeng-In P."/>
            <person name="Phongsopitanun W."/>
            <person name="Yuki M."/>
            <person name="Kudo T."/>
            <person name="Ohkuma M."/>
            <person name="Tanasupawat S."/>
        </authorList>
    </citation>
    <scope>NUCLEOTIDE SEQUENCE [LARGE SCALE GENOMIC DNA]</scope>
    <source>
        <strain evidence="1 2">LCR2-06</strain>
    </source>
</reference>
<dbReference type="EMBL" id="JAGEPF010000002">
    <property type="protein sequence ID" value="MBO2456452.1"/>
    <property type="molecule type" value="Genomic_DNA"/>
</dbReference>
<dbReference type="RefSeq" id="WP_208236415.1">
    <property type="nucleotide sequence ID" value="NZ_JAGEPF010000002.1"/>
</dbReference>
<accession>A0ABS3RIH4</accession>
<dbReference type="Gene3D" id="2.40.320.10">
    <property type="entry name" value="Hypothetical Protein Pfu-838710-001"/>
    <property type="match status" value="1"/>
</dbReference>
<gene>
    <name evidence="1" type="ORF">J4709_02470</name>
</gene>
<proteinExistence type="predicted"/>
<evidence type="ECO:0000313" key="2">
    <source>
        <dbReference type="Proteomes" id="UP000680206"/>
    </source>
</evidence>
<keyword evidence="2" id="KW-1185">Reference proteome</keyword>